<dbReference type="PANTHER" id="PTHR47941">
    <property type="entry name" value="PENTATRICOPEPTIDE REPEAT-CONTAINING PROTEIN 3, MITOCHONDRIAL"/>
    <property type="match status" value="1"/>
</dbReference>
<evidence type="ECO:0000256" key="2">
    <source>
        <dbReference type="PROSITE-ProRule" id="PRU00708"/>
    </source>
</evidence>
<dbReference type="InterPro" id="IPR011990">
    <property type="entry name" value="TPR-like_helical_dom_sf"/>
</dbReference>
<reference evidence="5" key="1">
    <citation type="journal article" date="2020" name="Fungal Divers.">
        <title>Resolving the Mortierellaceae phylogeny through synthesis of multi-gene phylogenetics and phylogenomics.</title>
        <authorList>
            <person name="Vandepol N."/>
            <person name="Liber J."/>
            <person name="Desiro A."/>
            <person name="Na H."/>
            <person name="Kennedy M."/>
            <person name="Barry K."/>
            <person name="Grigoriev I.V."/>
            <person name="Miller A.N."/>
            <person name="O'Donnell K."/>
            <person name="Stajich J.E."/>
            <person name="Bonito G."/>
        </authorList>
    </citation>
    <scope>NUCLEOTIDE SEQUENCE</scope>
    <source>
        <strain evidence="5">NVP1</strain>
    </source>
</reference>
<feature type="region of interest" description="Disordered" evidence="3">
    <location>
        <begin position="1072"/>
        <end position="1147"/>
    </location>
</feature>
<evidence type="ECO:0000313" key="6">
    <source>
        <dbReference type="Proteomes" id="UP000696485"/>
    </source>
</evidence>
<keyword evidence="1" id="KW-0677">Repeat</keyword>
<keyword evidence="6" id="KW-1185">Reference proteome</keyword>
<proteinExistence type="predicted"/>
<feature type="repeat" description="PPR" evidence="2">
    <location>
        <begin position="381"/>
        <end position="415"/>
    </location>
</feature>
<organism evidence="5 6">
    <name type="scientific">Podila minutissima</name>
    <dbReference type="NCBI Taxonomy" id="64525"/>
    <lineage>
        <taxon>Eukaryota</taxon>
        <taxon>Fungi</taxon>
        <taxon>Fungi incertae sedis</taxon>
        <taxon>Mucoromycota</taxon>
        <taxon>Mortierellomycotina</taxon>
        <taxon>Mortierellomycetes</taxon>
        <taxon>Mortierellales</taxon>
        <taxon>Mortierellaceae</taxon>
        <taxon>Podila</taxon>
    </lineage>
</organism>
<gene>
    <name evidence="5" type="ORF">BG006_002515</name>
</gene>
<feature type="compositionally biased region" description="Low complexity" evidence="3">
    <location>
        <begin position="876"/>
        <end position="886"/>
    </location>
</feature>
<dbReference type="Pfam" id="PF17177">
    <property type="entry name" value="PPR_long"/>
    <property type="match status" value="1"/>
</dbReference>
<feature type="domain" description="PROP1-like PPR" evidence="4">
    <location>
        <begin position="383"/>
        <end position="532"/>
    </location>
</feature>
<feature type="repeat" description="PPR" evidence="2">
    <location>
        <begin position="238"/>
        <end position="272"/>
    </location>
</feature>
<comment type="caution">
    <text evidence="5">The sequence shown here is derived from an EMBL/GenBank/DDBJ whole genome shotgun (WGS) entry which is preliminary data.</text>
</comment>
<name>A0A9P5VRF0_9FUNG</name>
<sequence>MSLSGSKQSSTPPILDLSTAVKETASEFHRLFPDQPRKTLDQLTREHSRDHAPWRNQTMQPGSALEEALRKAVYQRDPISAWWPMYDELSTPWANHHSGESTLTRTDFVRLITALKVSQHPARVHRLERLFEDFHLIIDTQKSNVRVYTTFLETIQFWKMKELVPLWIQRIRSKIVLPIINSSTSIPSVLPRNSLVRESPQEQFHDLMRVLANVDLMEPMLDCLQELKATKSDLLMPSTKAYDTILEVYMRRKNTARAMELVQEMKDHGLPPQLTTFNILLSAHLENKDARAAQRVLESLLLTDLKPDIYTFNVLMAGYLNMGEFELVNGFYKGLGEYGLVPNSKTYRILLKSHLKQGHVKQVVDVFCQLKESPRPELHPGSEDYRILIQALASNGKMPEALKVLQEMIDGKKVPVTTWIYNVFLTQYARQGQVDKARRILDRIITEKLPLVDGSINPLIRAYLARKDLDQVAEMTDLLTRYGIQPSSTTFNIMINSTKASGNLEGAMKLYERMGAEGVAPDVWTYNILLDILIGKLVPRKGTVARKGGPNAQDSQVEEYIPMIETLLQDMKTRGIKPDATTYGKLIHQYVILQNMEQAEMLFHEMVKSGISPNSYVFNTLMNGFTTIEEMDKAVELFRRMPKYGVEPDATSFTTLVKGYANMQELKLAQNFANTLQLRSSKIKLDQFCFHTLMQLAQKSHQPGMTLDFFEMMRGRGIEADHYTFTILLNALSQDLAGANSSSRPKRRGNRKIESGLAPESTAEAVESILSMIQQDSQPLNHSQITTVLSAYFHLGRPQAAIEFFKTRYWKGEPKLNTTNCGALFHGLLAPEHNRRYDGIVLNLYSKMLSGTRDLIRAEEEHKRRLEELKVSNDDSTTATSATGGSENKLKQKGDWSGPRGPWADSSASSASSRTLSRPSSPSLSSSSSRPPTFAPRYDLPPVDLILVSIMFQSFSQRQNWGIVLQLWQDVESIGADKLYPFRMPLEFLGWAAEAFHRTSDLSKNTRRRISLTMGADQEQQHHQQAAWGSEAEREEKAKELLKRLWNAHDRMGVQWSYRIYGFNMFESLTPSSSALSSAPSSGSGWDSQPSPSAPSTVLSHFLSGENGQSYGRPSSDIKPSSSSTSENASDVKDEEEESKSQGWHRL</sequence>
<evidence type="ECO:0000259" key="4">
    <source>
        <dbReference type="Pfam" id="PF17177"/>
    </source>
</evidence>
<dbReference type="Pfam" id="PF13041">
    <property type="entry name" value="PPR_2"/>
    <property type="match status" value="3"/>
</dbReference>
<feature type="repeat" description="PPR" evidence="2">
    <location>
        <begin position="614"/>
        <end position="648"/>
    </location>
</feature>
<dbReference type="NCBIfam" id="TIGR00756">
    <property type="entry name" value="PPR"/>
    <property type="match status" value="5"/>
</dbReference>
<feature type="region of interest" description="Disordered" evidence="3">
    <location>
        <begin position="738"/>
        <end position="759"/>
    </location>
</feature>
<dbReference type="Gene3D" id="1.25.40.10">
    <property type="entry name" value="Tetratricopeptide repeat domain"/>
    <property type="match status" value="4"/>
</dbReference>
<feature type="compositionally biased region" description="Low complexity" evidence="3">
    <location>
        <begin position="906"/>
        <end position="932"/>
    </location>
</feature>
<dbReference type="AlphaFoldDB" id="A0A9P5VRF0"/>
<feature type="repeat" description="PPR" evidence="2">
    <location>
        <begin position="579"/>
        <end position="613"/>
    </location>
</feature>
<evidence type="ECO:0000313" key="5">
    <source>
        <dbReference type="EMBL" id="KAF9337796.1"/>
    </source>
</evidence>
<feature type="compositionally biased region" description="Low complexity" evidence="3">
    <location>
        <begin position="1115"/>
        <end position="1126"/>
    </location>
</feature>
<feature type="repeat" description="PPR" evidence="2">
    <location>
        <begin position="417"/>
        <end position="451"/>
    </location>
</feature>
<dbReference type="Proteomes" id="UP000696485">
    <property type="component" value="Unassembled WGS sequence"/>
</dbReference>
<feature type="repeat" description="PPR" evidence="2">
    <location>
        <begin position="308"/>
        <end position="342"/>
    </location>
</feature>
<feature type="compositionally biased region" description="Basic and acidic residues" evidence="3">
    <location>
        <begin position="34"/>
        <end position="53"/>
    </location>
</feature>
<dbReference type="InterPro" id="IPR033443">
    <property type="entry name" value="PROP1-like_PPR_dom"/>
</dbReference>
<protein>
    <recommendedName>
        <fullName evidence="4">PROP1-like PPR domain-containing protein</fullName>
    </recommendedName>
</protein>
<dbReference type="Pfam" id="PF01535">
    <property type="entry name" value="PPR"/>
    <property type="match status" value="1"/>
</dbReference>
<dbReference type="InterPro" id="IPR002885">
    <property type="entry name" value="PPR_rpt"/>
</dbReference>
<dbReference type="PROSITE" id="PS51375">
    <property type="entry name" value="PPR"/>
    <property type="match status" value="7"/>
</dbReference>
<feature type="compositionally biased region" description="Polar residues" evidence="3">
    <location>
        <begin position="1086"/>
        <end position="1099"/>
    </location>
</feature>
<dbReference type="EMBL" id="JAAAUY010000016">
    <property type="protein sequence ID" value="KAF9337796.1"/>
    <property type="molecule type" value="Genomic_DNA"/>
</dbReference>
<evidence type="ECO:0000256" key="3">
    <source>
        <dbReference type="SAM" id="MobiDB-lite"/>
    </source>
</evidence>
<evidence type="ECO:0000256" key="1">
    <source>
        <dbReference type="ARBA" id="ARBA00022737"/>
    </source>
</evidence>
<accession>A0A9P5VRF0</accession>
<feature type="region of interest" description="Disordered" evidence="3">
    <location>
        <begin position="867"/>
        <end position="935"/>
    </location>
</feature>
<feature type="repeat" description="PPR" evidence="2">
    <location>
        <begin position="487"/>
        <end position="521"/>
    </location>
</feature>
<feature type="region of interest" description="Disordered" evidence="3">
    <location>
        <begin position="34"/>
        <end position="61"/>
    </location>
</feature>
<feature type="compositionally biased region" description="Low complexity" evidence="3">
    <location>
        <begin position="1072"/>
        <end position="1085"/>
    </location>
</feature>